<dbReference type="AlphaFoldDB" id="A0AAX2LYI3"/>
<proteinExistence type="predicted"/>
<protein>
    <submittedName>
        <fullName evidence="1">Uncharacterized protein</fullName>
    </submittedName>
</protein>
<comment type="caution">
    <text evidence="1">The sequence shown here is derived from an EMBL/GenBank/DDBJ whole genome shotgun (WGS) entry which is preliminary data.</text>
</comment>
<gene>
    <name evidence="1" type="ORF">NCTC11327_04436</name>
</gene>
<organism evidence="1 2">
    <name type="scientific">Vibrio fluvialis</name>
    <dbReference type="NCBI Taxonomy" id="676"/>
    <lineage>
        <taxon>Bacteria</taxon>
        <taxon>Pseudomonadati</taxon>
        <taxon>Pseudomonadota</taxon>
        <taxon>Gammaproteobacteria</taxon>
        <taxon>Vibrionales</taxon>
        <taxon>Vibrionaceae</taxon>
        <taxon>Vibrio</taxon>
    </lineage>
</organism>
<reference evidence="1 2" key="1">
    <citation type="submission" date="2018-06" db="EMBL/GenBank/DDBJ databases">
        <authorList>
            <consortium name="Pathogen Informatics"/>
            <person name="Doyle S."/>
        </authorList>
    </citation>
    <scope>NUCLEOTIDE SEQUENCE [LARGE SCALE GENOMIC DNA]</scope>
    <source>
        <strain evidence="1 2">NCTC11327</strain>
    </source>
</reference>
<name>A0AAX2LYI3_VIBFL</name>
<evidence type="ECO:0000313" key="2">
    <source>
        <dbReference type="Proteomes" id="UP000254626"/>
    </source>
</evidence>
<sequence length="80" mass="9307">MTIKSNVKAHLIRACCHAVFLGGRYLNHHYQRLHREASERSDHDLFDWVEANPPHHLKYWVAAAELLKRGYTVSNIRLSG</sequence>
<dbReference type="Proteomes" id="UP000254626">
    <property type="component" value="Unassembled WGS sequence"/>
</dbReference>
<accession>A0AAX2LYI3</accession>
<dbReference type="EMBL" id="UHIP01000002">
    <property type="protein sequence ID" value="SUQ27541.1"/>
    <property type="molecule type" value="Genomic_DNA"/>
</dbReference>
<evidence type="ECO:0000313" key="1">
    <source>
        <dbReference type="EMBL" id="SUQ27541.1"/>
    </source>
</evidence>